<evidence type="ECO:0000256" key="3">
    <source>
        <dbReference type="ARBA" id="ARBA00023163"/>
    </source>
</evidence>
<dbReference type="Pfam" id="PF02365">
    <property type="entry name" value="NAM"/>
    <property type="match status" value="1"/>
</dbReference>
<keyword evidence="4" id="KW-0539">Nucleus</keyword>
<keyword evidence="2" id="KW-0238">DNA-binding</keyword>
<dbReference type="GO" id="GO:0003677">
    <property type="term" value="F:DNA binding"/>
    <property type="evidence" value="ECO:0007669"/>
    <property type="project" value="UniProtKB-KW"/>
</dbReference>
<evidence type="ECO:0000313" key="8">
    <source>
        <dbReference type="Proteomes" id="UP000325577"/>
    </source>
</evidence>
<keyword evidence="3" id="KW-0804">Transcription</keyword>
<dbReference type="PROSITE" id="PS51005">
    <property type="entry name" value="NAC"/>
    <property type="match status" value="1"/>
</dbReference>
<dbReference type="SUPFAM" id="SSF101941">
    <property type="entry name" value="NAC domain"/>
    <property type="match status" value="1"/>
</dbReference>
<dbReference type="OrthoDB" id="1625833at2759"/>
<feature type="compositionally biased region" description="Polar residues" evidence="5">
    <location>
        <begin position="351"/>
        <end position="365"/>
    </location>
</feature>
<dbReference type="GO" id="GO:0006355">
    <property type="term" value="P:regulation of DNA-templated transcription"/>
    <property type="evidence" value="ECO:0007669"/>
    <property type="project" value="InterPro"/>
</dbReference>
<name>A0A5J5B5W7_9ASTE</name>
<gene>
    <name evidence="7" type="ORF">F0562_027344</name>
</gene>
<accession>A0A5J5B5W7</accession>
<keyword evidence="1" id="KW-0805">Transcription regulation</keyword>
<dbReference type="Proteomes" id="UP000325577">
    <property type="component" value="Linkage Group LG15"/>
</dbReference>
<dbReference type="PANTHER" id="PTHR31719:SF43">
    <property type="entry name" value="NAC TRANSCRIPTION FACTOR 56"/>
    <property type="match status" value="1"/>
</dbReference>
<feature type="region of interest" description="Disordered" evidence="5">
    <location>
        <begin position="326"/>
        <end position="381"/>
    </location>
</feature>
<dbReference type="AlphaFoldDB" id="A0A5J5B5W7"/>
<evidence type="ECO:0000313" key="7">
    <source>
        <dbReference type="EMBL" id="KAA8537666.1"/>
    </source>
</evidence>
<protein>
    <recommendedName>
        <fullName evidence="6">NAC domain-containing protein</fullName>
    </recommendedName>
</protein>
<proteinExistence type="predicted"/>
<evidence type="ECO:0000256" key="4">
    <source>
        <dbReference type="ARBA" id="ARBA00023242"/>
    </source>
</evidence>
<dbReference type="EMBL" id="CM018038">
    <property type="protein sequence ID" value="KAA8537666.1"/>
    <property type="molecule type" value="Genomic_DNA"/>
</dbReference>
<evidence type="ECO:0000256" key="1">
    <source>
        <dbReference type="ARBA" id="ARBA00023015"/>
    </source>
</evidence>
<keyword evidence="8" id="KW-1185">Reference proteome</keyword>
<dbReference type="PANTHER" id="PTHR31719">
    <property type="entry name" value="NAC TRANSCRIPTION FACTOR 56"/>
    <property type="match status" value="1"/>
</dbReference>
<sequence length="393" mass="43276">MCPPAPAPLAADISVYWTDEELCLSLAKIIRGSPLPGNVLADVNPYQHMPSKLPDGVWYFICSEQKKDTEIGSWKAKGEACEIFANAAITGWRTTLEFYEGQAPNGQKTDWIMQEYMISDKGLCENSKPKESGLLLRVFLSGERSPNHKKHHKQGGIDNAGRNHFHSLASVVPIADNTSGQRSTSESQVKNRNDAGGLLTITRNFQNLPVENLPENDYILRDDFLELDDLADPESPSSSSDNSSRLSSSADEYFNSVALLRDLGGENNQDWDGKDTNFKFSVSASVRPNEVVMYPVTLGSLVSSNGSKSATEETVKSRFSIPGSAIEGKFMDKRAPKHAIKSQKSDHRSEGPSNSHKATVSSSSHKAVPETEKKAVDGKMKKPRKEYLCFMPF</sequence>
<evidence type="ECO:0000259" key="6">
    <source>
        <dbReference type="PROSITE" id="PS51005"/>
    </source>
</evidence>
<evidence type="ECO:0000256" key="5">
    <source>
        <dbReference type="SAM" id="MobiDB-lite"/>
    </source>
</evidence>
<evidence type="ECO:0000256" key="2">
    <source>
        <dbReference type="ARBA" id="ARBA00023125"/>
    </source>
</evidence>
<organism evidence="7 8">
    <name type="scientific">Nyssa sinensis</name>
    <dbReference type="NCBI Taxonomy" id="561372"/>
    <lineage>
        <taxon>Eukaryota</taxon>
        <taxon>Viridiplantae</taxon>
        <taxon>Streptophyta</taxon>
        <taxon>Embryophyta</taxon>
        <taxon>Tracheophyta</taxon>
        <taxon>Spermatophyta</taxon>
        <taxon>Magnoliopsida</taxon>
        <taxon>eudicotyledons</taxon>
        <taxon>Gunneridae</taxon>
        <taxon>Pentapetalae</taxon>
        <taxon>asterids</taxon>
        <taxon>Cornales</taxon>
        <taxon>Nyssaceae</taxon>
        <taxon>Nyssa</taxon>
    </lineage>
</organism>
<feature type="compositionally biased region" description="Basic and acidic residues" evidence="5">
    <location>
        <begin position="367"/>
        <end position="380"/>
    </location>
</feature>
<feature type="domain" description="NAC" evidence="6">
    <location>
        <begin position="9"/>
        <end position="141"/>
    </location>
</feature>
<dbReference type="InterPro" id="IPR036093">
    <property type="entry name" value="NAC_dom_sf"/>
</dbReference>
<dbReference type="InterPro" id="IPR003441">
    <property type="entry name" value="NAC-dom"/>
</dbReference>
<dbReference type="Gene3D" id="2.170.150.80">
    <property type="entry name" value="NAC domain"/>
    <property type="match status" value="1"/>
</dbReference>
<reference evidence="7 8" key="1">
    <citation type="submission" date="2019-09" db="EMBL/GenBank/DDBJ databases">
        <title>A chromosome-level genome assembly of the Chinese tupelo Nyssa sinensis.</title>
        <authorList>
            <person name="Yang X."/>
            <person name="Kang M."/>
            <person name="Yang Y."/>
            <person name="Xiong H."/>
            <person name="Wang M."/>
            <person name="Zhang Z."/>
            <person name="Wang Z."/>
            <person name="Wu H."/>
            <person name="Ma T."/>
            <person name="Liu J."/>
            <person name="Xi Z."/>
        </authorList>
    </citation>
    <scope>NUCLEOTIDE SEQUENCE [LARGE SCALE GENOMIC DNA]</scope>
    <source>
        <strain evidence="7">J267</strain>
        <tissue evidence="7">Leaf</tissue>
    </source>
</reference>